<dbReference type="EMBL" id="BIFQ01000002">
    <property type="protein sequence ID" value="GCE08178.1"/>
    <property type="molecule type" value="Genomic_DNA"/>
</dbReference>
<keyword evidence="3" id="KW-1185">Reference proteome</keyword>
<protein>
    <recommendedName>
        <fullName evidence="4">Lipoprotein</fullName>
    </recommendedName>
</protein>
<dbReference type="AlphaFoldDB" id="A0A401ZMU1"/>
<keyword evidence="1" id="KW-0732">Signal</keyword>
<sequence>MKQYRQLSLMSSFVALALMTMLVACGNATAATQPGSTSVKTTPPLSVPSLQKTDWANIIPGKELGCPAPVSSGDPHGIQVDAKQLADVTGDGKPEAFVAVACVGSTESWPDHLEVFDGASDPAHPRRITTLLNDQDGTDGSHGFGLRVQSIKVSGKLVTVVSKGWLPGECFACGDQQVTDTFTWNGTRFIRGPRSVVRMA</sequence>
<evidence type="ECO:0000313" key="2">
    <source>
        <dbReference type="EMBL" id="GCE08178.1"/>
    </source>
</evidence>
<feature type="chain" id="PRO_5019370502" description="Lipoprotein" evidence="1">
    <location>
        <begin position="31"/>
        <end position="200"/>
    </location>
</feature>
<dbReference type="RefSeq" id="WP_126600548.1">
    <property type="nucleotide sequence ID" value="NZ_BIFQ01000002.1"/>
</dbReference>
<evidence type="ECO:0000313" key="3">
    <source>
        <dbReference type="Proteomes" id="UP000287224"/>
    </source>
</evidence>
<dbReference type="OrthoDB" id="3298175at2"/>
<dbReference type="PROSITE" id="PS51257">
    <property type="entry name" value="PROKAR_LIPOPROTEIN"/>
    <property type="match status" value="1"/>
</dbReference>
<evidence type="ECO:0000256" key="1">
    <source>
        <dbReference type="SAM" id="SignalP"/>
    </source>
</evidence>
<accession>A0A401ZMU1</accession>
<dbReference type="Proteomes" id="UP000287224">
    <property type="component" value="Unassembled WGS sequence"/>
</dbReference>
<comment type="caution">
    <text evidence="2">The sequence shown here is derived from an EMBL/GenBank/DDBJ whole genome shotgun (WGS) entry which is preliminary data.</text>
</comment>
<organism evidence="2 3">
    <name type="scientific">Dictyobacter aurantiacus</name>
    <dbReference type="NCBI Taxonomy" id="1936993"/>
    <lineage>
        <taxon>Bacteria</taxon>
        <taxon>Bacillati</taxon>
        <taxon>Chloroflexota</taxon>
        <taxon>Ktedonobacteria</taxon>
        <taxon>Ktedonobacterales</taxon>
        <taxon>Dictyobacteraceae</taxon>
        <taxon>Dictyobacter</taxon>
    </lineage>
</organism>
<feature type="signal peptide" evidence="1">
    <location>
        <begin position="1"/>
        <end position="30"/>
    </location>
</feature>
<evidence type="ECO:0008006" key="4">
    <source>
        <dbReference type="Google" id="ProtNLM"/>
    </source>
</evidence>
<name>A0A401ZMU1_9CHLR</name>
<gene>
    <name evidence="2" type="ORF">KDAU_55070</name>
</gene>
<reference evidence="3" key="1">
    <citation type="submission" date="2018-12" db="EMBL/GenBank/DDBJ databases">
        <title>Tengunoibacter tsumagoiensis gen. nov., sp. nov., Dictyobacter kobayashii sp. nov., D. alpinus sp. nov., and D. joshuensis sp. nov. and description of Dictyobacteraceae fam. nov. within the order Ktedonobacterales isolated from Tengu-no-mugimeshi.</title>
        <authorList>
            <person name="Wang C.M."/>
            <person name="Zheng Y."/>
            <person name="Sakai Y."/>
            <person name="Toyoda A."/>
            <person name="Minakuchi Y."/>
            <person name="Abe K."/>
            <person name="Yokota A."/>
            <person name="Yabe S."/>
        </authorList>
    </citation>
    <scope>NUCLEOTIDE SEQUENCE [LARGE SCALE GENOMIC DNA]</scope>
    <source>
        <strain evidence="3">S-27</strain>
    </source>
</reference>
<proteinExistence type="predicted"/>